<evidence type="ECO:0000313" key="5">
    <source>
        <dbReference type="Proteomes" id="UP000007110"/>
    </source>
</evidence>
<dbReference type="OMA" id="QDNESIN"/>
<feature type="compositionally biased region" description="Low complexity" evidence="1">
    <location>
        <begin position="794"/>
        <end position="808"/>
    </location>
</feature>
<feature type="compositionally biased region" description="Polar residues" evidence="1">
    <location>
        <begin position="525"/>
        <end position="542"/>
    </location>
</feature>
<dbReference type="RefSeq" id="XP_030830180.1">
    <property type="nucleotide sequence ID" value="XM_030974320.1"/>
</dbReference>
<feature type="region of interest" description="Disordered" evidence="1">
    <location>
        <begin position="1080"/>
        <end position="1137"/>
    </location>
</feature>
<dbReference type="PANTHER" id="PTHR47644:SF1">
    <property type="entry name" value="PDZ DOMAIN-CONTAINING PROTEIN"/>
    <property type="match status" value="1"/>
</dbReference>
<organism evidence="4 5">
    <name type="scientific">Strongylocentrotus purpuratus</name>
    <name type="common">Purple sea urchin</name>
    <dbReference type="NCBI Taxonomy" id="7668"/>
    <lineage>
        <taxon>Eukaryota</taxon>
        <taxon>Metazoa</taxon>
        <taxon>Echinodermata</taxon>
        <taxon>Eleutherozoa</taxon>
        <taxon>Echinozoa</taxon>
        <taxon>Echinoidea</taxon>
        <taxon>Euechinoidea</taxon>
        <taxon>Echinacea</taxon>
        <taxon>Camarodonta</taxon>
        <taxon>Echinidea</taxon>
        <taxon>Strongylocentrotidae</taxon>
        <taxon>Strongylocentrotus</taxon>
    </lineage>
</organism>
<dbReference type="InterPro" id="IPR001478">
    <property type="entry name" value="PDZ"/>
</dbReference>
<reference evidence="5" key="1">
    <citation type="submission" date="2015-02" db="EMBL/GenBank/DDBJ databases">
        <title>Genome sequencing for Strongylocentrotus purpuratus.</title>
        <authorList>
            <person name="Murali S."/>
            <person name="Liu Y."/>
            <person name="Vee V."/>
            <person name="English A."/>
            <person name="Wang M."/>
            <person name="Skinner E."/>
            <person name="Han Y."/>
            <person name="Muzny D.M."/>
            <person name="Worley K.C."/>
            <person name="Gibbs R.A."/>
        </authorList>
    </citation>
    <scope>NUCLEOTIDE SEQUENCE</scope>
</reference>
<feature type="compositionally biased region" description="Low complexity" evidence="1">
    <location>
        <begin position="377"/>
        <end position="424"/>
    </location>
</feature>
<reference evidence="4" key="2">
    <citation type="submission" date="2021-01" db="UniProtKB">
        <authorList>
            <consortium name="EnsemblMetazoa"/>
        </authorList>
    </citation>
    <scope>IDENTIFICATION</scope>
</reference>
<feature type="compositionally biased region" description="Polar residues" evidence="1">
    <location>
        <begin position="188"/>
        <end position="199"/>
    </location>
</feature>
<dbReference type="FunFam" id="2.30.29.30:FF:000286">
    <property type="entry name" value="PH-protein kinase domain containing protein"/>
    <property type="match status" value="1"/>
</dbReference>
<dbReference type="Gene3D" id="2.30.29.30">
    <property type="entry name" value="Pleckstrin-homology domain (PH domain)/Phosphotyrosine-binding domain (PTB)"/>
    <property type="match status" value="2"/>
</dbReference>
<feature type="region of interest" description="Disordered" evidence="1">
    <location>
        <begin position="1009"/>
        <end position="1058"/>
    </location>
</feature>
<feature type="compositionally biased region" description="Basic and acidic residues" evidence="1">
    <location>
        <begin position="214"/>
        <end position="225"/>
    </location>
</feature>
<feature type="compositionally biased region" description="Basic and acidic residues" evidence="1">
    <location>
        <begin position="610"/>
        <end position="647"/>
    </location>
</feature>
<keyword evidence="5" id="KW-1185">Reference proteome</keyword>
<evidence type="ECO:0000313" key="4">
    <source>
        <dbReference type="EnsemblMetazoa" id="XP_030830180"/>
    </source>
</evidence>
<evidence type="ECO:0000259" key="3">
    <source>
        <dbReference type="PROSITE" id="PS50106"/>
    </source>
</evidence>
<dbReference type="Pfam" id="PF00169">
    <property type="entry name" value="PH"/>
    <property type="match status" value="2"/>
</dbReference>
<feature type="region of interest" description="Disordered" evidence="1">
    <location>
        <begin position="1"/>
        <end position="580"/>
    </location>
</feature>
<name>A0A7M7STF9_STRPU</name>
<feature type="compositionally biased region" description="Basic residues" evidence="1">
    <location>
        <begin position="103"/>
        <end position="113"/>
    </location>
</feature>
<dbReference type="Gene3D" id="2.30.42.10">
    <property type="match status" value="1"/>
</dbReference>
<feature type="compositionally biased region" description="Acidic residues" evidence="1">
    <location>
        <begin position="1040"/>
        <end position="1052"/>
    </location>
</feature>
<dbReference type="Proteomes" id="UP000007110">
    <property type="component" value="Unassembled WGS sequence"/>
</dbReference>
<feature type="compositionally biased region" description="Acidic residues" evidence="1">
    <location>
        <begin position="648"/>
        <end position="658"/>
    </location>
</feature>
<dbReference type="SMART" id="SM00233">
    <property type="entry name" value="PH"/>
    <property type="match status" value="2"/>
</dbReference>
<feature type="compositionally biased region" description="Polar residues" evidence="1">
    <location>
        <begin position="771"/>
        <end position="781"/>
    </location>
</feature>
<dbReference type="GeneID" id="100889787"/>
<feature type="compositionally biased region" description="Low complexity" evidence="1">
    <location>
        <begin position="33"/>
        <end position="55"/>
    </location>
</feature>
<feature type="compositionally biased region" description="Polar residues" evidence="1">
    <location>
        <begin position="276"/>
        <end position="290"/>
    </location>
</feature>
<feature type="compositionally biased region" description="Polar residues" evidence="1">
    <location>
        <begin position="594"/>
        <end position="608"/>
    </location>
</feature>
<dbReference type="InterPro" id="IPR001849">
    <property type="entry name" value="PH_domain"/>
</dbReference>
<dbReference type="OrthoDB" id="2157866at2759"/>
<feature type="compositionally biased region" description="Basic and acidic residues" evidence="1">
    <location>
        <begin position="1118"/>
        <end position="1137"/>
    </location>
</feature>
<dbReference type="KEGG" id="spu:100889787"/>
<feature type="region of interest" description="Disordered" evidence="1">
    <location>
        <begin position="594"/>
        <end position="857"/>
    </location>
</feature>
<proteinExistence type="predicted"/>
<dbReference type="PANTHER" id="PTHR47644">
    <property type="entry name" value="AGAP008221-PA"/>
    <property type="match status" value="1"/>
</dbReference>
<dbReference type="InParanoid" id="A0A7M7STF9"/>
<feature type="compositionally biased region" description="Basic and acidic residues" evidence="1">
    <location>
        <begin position="682"/>
        <end position="703"/>
    </location>
</feature>
<feature type="compositionally biased region" description="Polar residues" evidence="1">
    <location>
        <begin position="140"/>
        <end position="154"/>
    </location>
</feature>
<dbReference type="InterPro" id="IPR011993">
    <property type="entry name" value="PH-like_dom_sf"/>
</dbReference>
<feature type="compositionally biased region" description="Polar residues" evidence="1">
    <location>
        <begin position="312"/>
        <end position="343"/>
    </location>
</feature>
<dbReference type="SUPFAM" id="SSF50156">
    <property type="entry name" value="PDZ domain-like"/>
    <property type="match status" value="1"/>
</dbReference>
<feature type="domain" description="PH" evidence="2">
    <location>
        <begin position="1361"/>
        <end position="1458"/>
    </location>
</feature>
<feature type="compositionally biased region" description="Low complexity" evidence="1">
    <location>
        <begin position="1105"/>
        <end position="1117"/>
    </location>
</feature>
<feature type="compositionally biased region" description="Basic and acidic residues" evidence="1">
    <location>
        <begin position="479"/>
        <end position="488"/>
    </location>
</feature>
<dbReference type="InterPro" id="IPR036034">
    <property type="entry name" value="PDZ_sf"/>
</dbReference>
<feature type="domain" description="PH" evidence="2">
    <location>
        <begin position="1238"/>
        <end position="1336"/>
    </location>
</feature>
<dbReference type="CDD" id="cd13248">
    <property type="entry name" value="PH_PEPP1_2_3"/>
    <property type="match status" value="1"/>
</dbReference>
<feature type="compositionally biased region" description="Polar residues" evidence="1">
    <location>
        <begin position="253"/>
        <end position="267"/>
    </location>
</feature>
<feature type="compositionally biased region" description="Acidic residues" evidence="1">
    <location>
        <begin position="344"/>
        <end position="356"/>
    </location>
</feature>
<evidence type="ECO:0000256" key="1">
    <source>
        <dbReference type="SAM" id="MobiDB-lite"/>
    </source>
</evidence>
<dbReference type="InterPro" id="IPR040392">
    <property type="entry name" value="PKHA4-7_PH"/>
</dbReference>
<dbReference type="PROSITE" id="PS50106">
    <property type="entry name" value="PDZ"/>
    <property type="match status" value="1"/>
</dbReference>
<protein>
    <submittedName>
        <fullName evidence="4">Uncharacterized protein</fullName>
    </submittedName>
</protein>
<feature type="compositionally biased region" description="Basic residues" evidence="1">
    <location>
        <begin position="704"/>
        <end position="717"/>
    </location>
</feature>
<dbReference type="SUPFAM" id="SSF50729">
    <property type="entry name" value="PH domain-like"/>
    <property type="match status" value="2"/>
</dbReference>
<accession>A0A7M7STF9</accession>
<sequence length="1478" mass="160851">MNGAGVVTPPPKTAPKPRAKPTLPRRATSDALPVPAAKPTKSSKPPPVVAQKPKPGQAPVVSPKPPPLESSRPRSVSAGATPSSGTAPAVTNGGTPPPVAFKPKPKPPLKRKSWIASPQQCLDLKENTGTTEAISEEKSTPASEESVCDQTEISPQDKTEKEEPKCVISESIDHNSSSPEESRESSGDADSNQISQSTDDVLRNSDPANLESHAPNDELGHRETLKSNSIDNTAATPSDLPVDTSVRGEDSSEVPSPQDNESINNDSSPKEDALETSITQTCGTSASGSADDSPVPDTDIVPDSDSPAAVQDSLNNLSASSDVTANSIPTYQPENQSVATDPTSCDDDDDAFEETEDSTKEESVEFTKPPVPAPRRSLSSVTSDVTSEVSSLDSYDFLNRSRGGSSFKSQKSQSVRSQGSSRLGSDSEDECGVFEVQPEIAEEDEEEAEETRVHAETSDPDEKDNLKGQNSSISDFGDLQEKEGHIAENDEDIVLVSLTAAAQGNTEVEEDTKAKENDQVVPLQEHSSIQEPTVEQSKSSSAVVEGQGDNHIALQKDTRTPENTDDPSNAEIEVGETTIGEYVDLAAEDIHVPVSSSEELEINQSGVSQEIEKSKETKGQEQQELQEREDAKEELAQELTEEGRGASEEEEESEEEFDEMGKRVFSLSRKKKPGVLKYSSGEFHEQYEASGKEKAVSENSKSKDSKKKPKKDPKKGKKEVAEENSSVIENVHSKSAAVQEDQGATSEEDRPSKPPRMRPGATPEELEVGRASTTSDVSTTPLEGEVAVRPLPAPRSSVSRSFSRPKISLSHRVRSVNVESDEDDESSLTGDMEVASGAEDDASREEHIVNGGGAGAVVTRVDSDGEEEVFIGGMPSSSMCTQTAFVDQTSIALSADEPTEMSALQQGNNPQQFRHFATIEPVGNAALRSPSVEVPAGNPTLISGPADTLSNLSENQSVAISITESEPLSDSAECLSQRSEHAINKPWSEVAAVTVSVTTMPEPLVPQFTRVEGDSSTSSSSSSLVPCQPIVKEPRSLDSSQDDDEDNDDDDDNRNMYDKIDIYDAGYKKKDWKYRETDEELRMSAQPDPENDAEADEAKDTISHLSESSSLATTASEQEFKSSFGERPHRIQRRRGSEDFVRLSRISRERTITLRRQDGTYGLRIQKSKPVVITTLDPGGAAENAGLKVGDMVIKVNGQDVRQVRHSEVVKIATEAPEPLVIVVGTVVCNSLNIQGDHTIMSGFMHKMANAGPIKQWRKRWFVLKHDNCLYFYKTENDKLPQGAIVLQNYTVTKARDAGKQFSFKLTKEGARTYVFYTANEEEMSSWGKAINDAANPSHKTDVWLDISTHNVSLPALSIKDPECNGFLTKWNGKMKNARRRFCVLKDACLYYYKEMDALDAQGVVHLHGYSIQESELKGKKFAFILKPPDEELREFYFFADHDTDRKRWVAALASSIGRWISTNNPDDGEDEGTEMYI</sequence>
<feature type="compositionally biased region" description="Polar residues" evidence="1">
    <location>
        <begin position="226"/>
        <end position="236"/>
    </location>
</feature>
<dbReference type="EnsemblMetazoa" id="XM_030974320">
    <property type="protein sequence ID" value="XP_030830180"/>
    <property type="gene ID" value="LOC100889787"/>
</dbReference>
<dbReference type="SMART" id="SM00228">
    <property type="entry name" value="PDZ"/>
    <property type="match status" value="1"/>
</dbReference>
<feature type="compositionally biased region" description="Acidic residues" evidence="1">
    <location>
        <begin position="440"/>
        <end position="449"/>
    </location>
</feature>
<dbReference type="PROSITE" id="PS50003">
    <property type="entry name" value="PH_DOMAIN"/>
    <property type="match status" value="2"/>
</dbReference>
<dbReference type="Pfam" id="PF00595">
    <property type="entry name" value="PDZ"/>
    <property type="match status" value="1"/>
</dbReference>
<feature type="compositionally biased region" description="Basic and acidic residues" evidence="1">
    <location>
        <begin position="155"/>
        <end position="165"/>
    </location>
</feature>
<evidence type="ECO:0000259" key="2">
    <source>
        <dbReference type="PROSITE" id="PS50003"/>
    </source>
</evidence>
<feature type="domain" description="PDZ" evidence="3">
    <location>
        <begin position="1151"/>
        <end position="1224"/>
    </location>
</feature>